<organism evidence="2 3">
    <name type="scientific">Plesiocystis pacifica SIR-1</name>
    <dbReference type="NCBI Taxonomy" id="391625"/>
    <lineage>
        <taxon>Bacteria</taxon>
        <taxon>Pseudomonadati</taxon>
        <taxon>Myxococcota</taxon>
        <taxon>Polyangia</taxon>
        <taxon>Nannocystales</taxon>
        <taxon>Nannocystaceae</taxon>
        <taxon>Plesiocystis</taxon>
    </lineage>
</organism>
<dbReference type="Proteomes" id="UP000005801">
    <property type="component" value="Unassembled WGS sequence"/>
</dbReference>
<evidence type="ECO:0000313" key="2">
    <source>
        <dbReference type="EMBL" id="EDM75676.1"/>
    </source>
</evidence>
<proteinExistence type="predicted"/>
<dbReference type="AlphaFoldDB" id="A6GEN0"/>
<dbReference type="STRING" id="391625.PPSIR1_15770"/>
<keyword evidence="1" id="KW-1133">Transmembrane helix</keyword>
<protein>
    <submittedName>
        <fullName evidence="2">Uncharacterized protein</fullName>
    </submittedName>
</protein>
<accession>A6GEN0</accession>
<feature type="transmembrane region" description="Helical" evidence="1">
    <location>
        <begin position="31"/>
        <end position="49"/>
    </location>
</feature>
<keyword evidence="3" id="KW-1185">Reference proteome</keyword>
<evidence type="ECO:0000256" key="1">
    <source>
        <dbReference type="SAM" id="Phobius"/>
    </source>
</evidence>
<evidence type="ECO:0000313" key="3">
    <source>
        <dbReference type="Proteomes" id="UP000005801"/>
    </source>
</evidence>
<keyword evidence="1" id="KW-0472">Membrane</keyword>
<dbReference type="EMBL" id="ABCS01000084">
    <property type="protein sequence ID" value="EDM75676.1"/>
    <property type="molecule type" value="Genomic_DNA"/>
</dbReference>
<sequence>MASGLCYGGGRTPEVAMKEMQELESSNRNKVIIGVLAAVGIAAGIYFAFGTSGTGEPEVAHRLMIVADRTVDLHAYTAELGFEAVGGSFEAWQDQIVEQEEGYDDPGEVDLQAMLAFADRFGYGFVVVEEPQRFELASLGLEFSTDAALGHQDPASIPDRVRFGVISIGDFAGPHVLTTELSGRDVHEGARDVEVGTGAKALRALFAQPELAPTLDAQSPSTATQTLRLKLLHAIEALEKNERLELKAAGFADREREQIEAIEVRGSSQRAVPLVHALEGASVFPLADGRMLVRSTQARPKLRRDELAVEFAPLYTYSAIPAGAPAQVDARVPCPEFMGGGGPRRELARFEVSAAGDALFLLDDYGEGQLFAFDPSDPSLGACGLRSVAKYALSEHTDSYFSVHRRGVATRDVVDGALVVDVVDPEGNTTRLGAGLQADNSSSLIWLDDEGRRVGVLVDFEDDTEALAVLDRQHPERVLLVPLADPGDPELNPWSREIQRIPGTDEAPAFVYRWYINEVDYALTRVDLGRPWAAIEAELFGEESPEKAGGDELPETALAPTTATVPLETITWTPVLNQDSHIRGYAIHPRGDRVAMTVEGDLGVDVAVVPLPARGAEPGPRRLIIDDALEHREVAFRFGTGEDPSADLLSFRTRLRLEVEGAYLFVAHAAPAAP</sequence>
<gene>
    <name evidence="2" type="ORF">PPSIR1_15770</name>
</gene>
<reference evidence="2 3" key="1">
    <citation type="submission" date="2007-06" db="EMBL/GenBank/DDBJ databases">
        <authorList>
            <person name="Shimkets L."/>
            <person name="Ferriera S."/>
            <person name="Johnson J."/>
            <person name="Kravitz S."/>
            <person name="Beeson K."/>
            <person name="Sutton G."/>
            <person name="Rogers Y.-H."/>
            <person name="Friedman R."/>
            <person name="Frazier M."/>
            <person name="Venter J.C."/>
        </authorList>
    </citation>
    <scope>NUCLEOTIDE SEQUENCE [LARGE SCALE GENOMIC DNA]</scope>
    <source>
        <strain evidence="2 3">SIR-1</strain>
    </source>
</reference>
<keyword evidence="1" id="KW-0812">Transmembrane</keyword>
<name>A6GEN0_9BACT</name>
<comment type="caution">
    <text evidence="2">The sequence shown here is derived from an EMBL/GenBank/DDBJ whole genome shotgun (WGS) entry which is preliminary data.</text>
</comment>